<evidence type="ECO:0000313" key="4">
    <source>
        <dbReference type="Proteomes" id="UP000812440"/>
    </source>
</evidence>
<evidence type="ECO:0008006" key="5">
    <source>
        <dbReference type="Google" id="ProtNLM"/>
    </source>
</evidence>
<dbReference type="EMBL" id="JAACNH010000002">
    <property type="protein sequence ID" value="KAG8450080.1"/>
    <property type="molecule type" value="Genomic_DNA"/>
</dbReference>
<dbReference type="PANTHER" id="PTHR15729">
    <property type="entry name" value="CDC42 GTPASE-ACTIVATING PROTEIN"/>
    <property type="match status" value="1"/>
</dbReference>
<dbReference type="AlphaFoldDB" id="A0A8T2K374"/>
<dbReference type="PANTHER" id="PTHR15729:SF3">
    <property type="entry name" value="RHO GTPASE-ACTIVATING PROTEIN 31"/>
    <property type="match status" value="1"/>
</dbReference>
<comment type="caution">
    <text evidence="3">The sequence shown here is derived from an EMBL/GenBank/DDBJ whole genome shotgun (WGS) entry which is preliminary data.</text>
</comment>
<name>A0A8T2K374_9PIPI</name>
<feature type="region of interest" description="Disordered" evidence="2">
    <location>
        <begin position="342"/>
        <end position="383"/>
    </location>
</feature>
<feature type="region of interest" description="Disordered" evidence="2">
    <location>
        <begin position="212"/>
        <end position="231"/>
    </location>
</feature>
<proteinExistence type="predicted"/>
<organism evidence="3 4">
    <name type="scientific">Hymenochirus boettgeri</name>
    <name type="common">Congo dwarf clawed frog</name>
    <dbReference type="NCBI Taxonomy" id="247094"/>
    <lineage>
        <taxon>Eukaryota</taxon>
        <taxon>Metazoa</taxon>
        <taxon>Chordata</taxon>
        <taxon>Craniata</taxon>
        <taxon>Vertebrata</taxon>
        <taxon>Euteleostomi</taxon>
        <taxon>Amphibia</taxon>
        <taxon>Batrachia</taxon>
        <taxon>Anura</taxon>
        <taxon>Pipoidea</taxon>
        <taxon>Pipidae</taxon>
        <taxon>Pipinae</taxon>
        <taxon>Hymenochirus</taxon>
    </lineage>
</organism>
<keyword evidence="4" id="KW-1185">Reference proteome</keyword>
<dbReference type="GO" id="GO:0007264">
    <property type="term" value="P:small GTPase-mediated signal transduction"/>
    <property type="evidence" value="ECO:0007669"/>
    <property type="project" value="TreeGrafter"/>
</dbReference>
<reference evidence="3" key="1">
    <citation type="thesis" date="2020" institute="ProQuest LLC" country="789 East Eisenhower Parkway, Ann Arbor, MI, USA">
        <title>Comparative Genomics and Chromosome Evolution.</title>
        <authorList>
            <person name="Mudd A.B."/>
        </authorList>
    </citation>
    <scope>NUCLEOTIDE SEQUENCE</scope>
    <source>
        <strain evidence="3">Female2</strain>
        <tissue evidence="3">Blood</tissue>
    </source>
</reference>
<accession>A0A8T2K374</accession>
<evidence type="ECO:0000256" key="2">
    <source>
        <dbReference type="SAM" id="MobiDB-lite"/>
    </source>
</evidence>
<feature type="compositionally biased region" description="Polar residues" evidence="2">
    <location>
        <begin position="599"/>
        <end position="608"/>
    </location>
</feature>
<keyword evidence="1" id="KW-0343">GTPase activation</keyword>
<dbReference type="GO" id="GO:0005096">
    <property type="term" value="F:GTPase activator activity"/>
    <property type="evidence" value="ECO:0007669"/>
    <property type="project" value="UniProtKB-KW"/>
</dbReference>
<feature type="compositionally biased region" description="Polar residues" evidence="2">
    <location>
        <begin position="490"/>
        <end position="501"/>
    </location>
</feature>
<protein>
    <recommendedName>
        <fullName evidence="5">Rho GTPase activating protein 31</fullName>
    </recommendedName>
</protein>
<feature type="compositionally biased region" description="Basic and acidic residues" evidence="2">
    <location>
        <begin position="641"/>
        <end position="657"/>
    </location>
</feature>
<feature type="region of interest" description="Disordered" evidence="2">
    <location>
        <begin position="1007"/>
        <end position="1049"/>
    </location>
</feature>
<feature type="region of interest" description="Disordered" evidence="2">
    <location>
        <begin position="485"/>
        <end position="666"/>
    </location>
</feature>
<dbReference type="InterPro" id="IPR051576">
    <property type="entry name" value="PX-Rho_GAP"/>
</dbReference>
<feature type="compositionally biased region" description="Polar residues" evidence="2">
    <location>
        <begin position="511"/>
        <end position="549"/>
    </location>
</feature>
<feature type="region of interest" description="Disordered" evidence="2">
    <location>
        <begin position="438"/>
        <end position="467"/>
    </location>
</feature>
<evidence type="ECO:0000313" key="3">
    <source>
        <dbReference type="EMBL" id="KAG8450080.1"/>
    </source>
</evidence>
<dbReference type="Proteomes" id="UP000812440">
    <property type="component" value="Chromosome 2"/>
</dbReference>
<dbReference type="OrthoDB" id="79452at2759"/>
<gene>
    <name evidence="3" type="ORF">GDO86_002631</name>
</gene>
<feature type="compositionally biased region" description="Basic and acidic residues" evidence="2">
    <location>
        <begin position="1012"/>
        <end position="1029"/>
    </location>
</feature>
<evidence type="ECO:0000256" key="1">
    <source>
        <dbReference type="ARBA" id="ARBA00022468"/>
    </source>
</evidence>
<feature type="compositionally biased region" description="Basic and acidic residues" evidence="2">
    <location>
        <begin position="837"/>
        <end position="851"/>
    </location>
</feature>
<feature type="compositionally biased region" description="Basic and acidic residues" evidence="2">
    <location>
        <begin position="550"/>
        <end position="559"/>
    </location>
</feature>
<feature type="compositionally biased region" description="Polar residues" evidence="2">
    <location>
        <begin position="358"/>
        <end position="375"/>
    </location>
</feature>
<feature type="region of interest" description="Disordered" evidence="2">
    <location>
        <begin position="829"/>
        <end position="859"/>
    </location>
</feature>
<dbReference type="GO" id="GO:0030027">
    <property type="term" value="C:lamellipodium"/>
    <property type="evidence" value="ECO:0007669"/>
    <property type="project" value="TreeGrafter"/>
</dbReference>
<sequence>MEVRVQQVVIEFILNHVDQIFNKSPASPVKQKEECRVMMMKSMTLPLGSLPMKLVSLEEAQAMSLSATHPARKERRENSLPEIVPVTGTLFHTVIDLPENKRKLSTKSKKWKSIFNLGKSGSDSKSKLSRNGSVFIRGQKDMTEKATIRPAKSMDSLCSLPAEGEDEKVSRFKRSVGTGGFFIPVLKSRSTGTGSTCDVSKHENEWEIENATGAAGGSGKTNNKVSQPKAPPEQMKVFRVGDDLENEQTSPKIRKMFYTASDAQGKANFPGSLFPLEASPRHQRKAMNISEPFAVSVPLRVSAVISSNSTPCRASSKDRLFLSSLEELPLLEPDLIARSPTLETCSHTGIKERPRSPTIGNSNKQEAPKKSCSNSPDEENLNEEATLSIKEILLEMMQEQEASEMAERKTTSGQGLASVDILEPTVGSSLDGTVRDVAKDQQEENSTSERVGLAHSEQEDPVPLSFLDPLWSDIQQELKIVESEEEFAISDNTPEFSQAPSPSVPHKCLSDTVSPGNITEGSTQSPIVSGPNSDGGNESPQGIQQGLSEQESRLSDQGKLEGFPPSSSSQAVPTDVMEPILPQLEKGKGRLSGNDKGSWINSDSTVANKDSGFSEPVKREIGVSDSTSFDPHETLIPVSLRGDENQQPKRLERKSNESIENDDELGGQTLELEEFWEDHQWVTSPLHSPKLKNLPEKDGQMIHPKRRGTTGELFKRPEFTRSLSLDSKDTRVSKWTCKPITVNKGERLLHQRSENDAIYKQNACNQSEQTKPVIKLLNLSTIILPEKQSEAFFGITEHPKDDSVLKISPGENDETFHSTLTLPVLTANKQPLPVSSDGEKSGGVHVTEKPKTRPSSLILDPPHVTGEFFEFERASSCGSKDRHCSENNSTKVSSFVKFNHVNEVKEDPWLYDSGLHAKDTDFNPPSHAASGRRNSAPVSVSAVRASFMIKMCQAKAVPVIPPKVQYTQIPQPLQTVNVDTDVPSLEKKESVCPQECNSIVDQTLTSCNANLDKPKNPKPENEGAEEKENNVPIPLDSSYPADSRITTQDAPVLRRKRTSGEEANGDTLLASKMERASGFSKSNYRSRPGRPQSLILFSPPFPIMDHPAPVDSRILLSPIKSPSQTTSQDSTLENQRTLDGVVLRNKLTIPKNGQRLETSTSCFYQPQRRSVILDSRSGRQIE</sequence>